<dbReference type="SUPFAM" id="SSF52242">
    <property type="entry name" value="Cobalamin (vitamin B12)-binding domain"/>
    <property type="match status" value="1"/>
</dbReference>
<evidence type="ECO:0000313" key="3">
    <source>
        <dbReference type="Proteomes" id="UP000004291"/>
    </source>
</evidence>
<organism evidence="2 3">
    <name type="scientific">Hoeflea phototrophica (strain DSM 17068 / NCIMB 14078 / DFL-43)</name>
    <dbReference type="NCBI Taxonomy" id="411684"/>
    <lineage>
        <taxon>Bacteria</taxon>
        <taxon>Pseudomonadati</taxon>
        <taxon>Pseudomonadota</taxon>
        <taxon>Alphaproteobacteria</taxon>
        <taxon>Hyphomicrobiales</taxon>
        <taxon>Rhizobiaceae</taxon>
        <taxon>Hoeflea</taxon>
    </lineage>
</organism>
<dbReference type="GO" id="GO:0046872">
    <property type="term" value="F:metal ion binding"/>
    <property type="evidence" value="ECO:0007669"/>
    <property type="project" value="InterPro"/>
</dbReference>
<dbReference type="EMBL" id="ABIA03000002">
    <property type="protein sequence ID" value="EDQ32700.1"/>
    <property type="molecule type" value="Genomic_DNA"/>
</dbReference>
<dbReference type="Gene3D" id="3.40.50.280">
    <property type="entry name" value="Cobalamin-binding domain"/>
    <property type="match status" value="1"/>
</dbReference>
<dbReference type="eggNOG" id="COG5012">
    <property type="taxonomic scope" value="Bacteria"/>
</dbReference>
<reference evidence="2 3" key="1">
    <citation type="submission" date="2007-10" db="EMBL/GenBank/DDBJ databases">
        <authorList>
            <person name="Wagner-Dobler I."/>
            <person name="Ferriera S."/>
            <person name="Johnson J."/>
            <person name="Kravitz S."/>
            <person name="Beeson K."/>
            <person name="Sutton G."/>
            <person name="Rogers Y.-H."/>
            <person name="Friedman R."/>
            <person name="Frazier M."/>
            <person name="Venter J.C."/>
        </authorList>
    </citation>
    <scope>NUCLEOTIDE SEQUENCE [LARGE SCALE GENOMIC DNA]</scope>
    <source>
        <strain evidence="2 3">DFL-43</strain>
    </source>
</reference>
<sequence length="365" mass="39911">MMETQFRELKSLQRAPVRLAFVNAADRSGQKGIGSMRNDLDTRERKTGSAHAIAASSVRSKSKDDEIHHVLERAVVGACFKNTILGKDGEVQPKPCEDPQPCESDVQVSVRHHRKLPSINGAGCGTAAMAGMKRFIAVMDKVYAKVLTDGDFDFIGFMTARGLSAEEMLDLLEACAARLGADWNCGARGFVHVTVAMSRLQRILTSLGQENRCFDARACERSVLFIVPHGEAHLFSVSLIEERFRLKGWETKLLLAGSSGELSRVLKNAHFELICLAWLDSELKNHVESLLHTVRTSVNREQTCVIAGGSAAEEDSVWLKERGVEKVCSNAQIAVSEAERHGANRNSAHGVTETTGSLLEPSRSA</sequence>
<dbReference type="GO" id="GO:0031419">
    <property type="term" value="F:cobalamin binding"/>
    <property type="evidence" value="ECO:0007669"/>
    <property type="project" value="InterPro"/>
</dbReference>
<dbReference type="STRING" id="411684.HPDFL43_04116"/>
<name>A9DAB4_HOEPD</name>
<dbReference type="Proteomes" id="UP000004291">
    <property type="component" value="Chromosome"/>
</dbReference>
<dbReference type="InterPro" id="IPR036724">
    <property type="entry name" value="Cobalamin-bd_sf"/>
</dbReference>
<dbReference type="AlphaFoldDB" id="A9DAB4"/>
<comment type="caution">
    <text evidence="2">The sequence shown here is derived from an EMBL/GenBank/DDBJ whole genome shotgun (WGS) entry which is preliminary data.</text>
</comment>
<feature type="compositionally biased region" description="Basic and acidic residues" evidence="1">
    <location>
        <begin position="38"/>
        <end position="47"/>
    </location>
</feature>
<feature type="region of interest" description="Disordered" evidence="1">
    <location>
        <begin position="339"/>
        <end position="365"/>
    </location>
</feature>
<evidence type="ECO:0000313" key="2">
    <source>
        <dbReference type="EMBL" id="EDQ32700.1"/>
    </source>
</evidence>
<keyword evidence="3" id="KW-1185">Reference proteome</keyword>
<dbReference type="OrthoDB" id="5498228at2"/>
<gene>
    <name evidence="2" type="ORF">HPDFL43_04116</name>
</gene>
<dbReference type="RefSeq" id="WP_007196614.1">
    <property type="nucleotide sequence ID" value="NZ_CM002917.1"/>
</dbReference>
<feature type="compositionally biased region" description="Polar residues" evidence="1">
    <location>
        <begin position="344"/>
        <end position="365"/>
    </location>
</feature>
<accession>A9DAB4</accession>
<dbReference type="HOGENOM" id="CLU_758148_0_0_5"/>
<evidence type="ECO:0000256" key="1">
    <source>
        <dbReference type="SAM" id="MobiDB-lite"/>
    </source>
</evidence>
<feature type="region of interest" description="Disordered" evidence="1">
    <location>
        <begin position="32"/>
        <end position="60"/>
    </location>
</feature>
<reference evidence="2 3" key="2">
    <citation type="submission" date="2012-06" db="EMBL/GenBank/DDBJ databases">
        <authorList>
            <person name="Fiebig A."/>
        </authorList>
    </citation>
    <scope>NUCLEOTIDE SEQUENCE [LARGE SCALE GENOMIC DNA]</scope>
    <source>
        <strain evidence="2 3">DFL-43</strain>
    </source>
</reference>
<proteinExistence type="predicted"/>
<protein>
    <recommendedName>
        <fullName evidence="4">Cobalamin binding protein</fullName>
    </recommendedName>
</protein>
<evidence type="ECO:0008006" key="4">
    <source>
        <dbReference type="Google" id="ProtNLM"/>
    </source>
</evidence>